<evidence type="ECO:0000259" key="2">
    <source>
        <dbReference type="Pfam" id="PF25137"/>
    </source>
</evidence>
<evidence type="ECO:0000256" key="1">
    <source>
        <dbReference type="ARBA" id="ARBA00023002"/>
    </source>
</evidence>
<organism evidence="3 4">
    <name type="scientific">Tetragenococcus osmophilus</name>
    <dbReference type="NCBI Taxonomy" id="526944"/>
    <lineage>
        <taxon>Bacteria</taxon>
        <taxon>Bacillati</taxon>
        <taxon>Bacillota</taxon>
        <taxon>Bacilli</taxon>
        <taxon>Lactobacillales</taxon>
        <taxon>Enterococcaceae</taxon>
        <taxon>Tetragenococcus</taxon>
    </lineage>
</organism>
<accession>A0AA38CY46</accession>
<gene>
    <name evidence="3" type="ORF">GCM10025885_23800</name>
</gene>
<dbReference type="PANTHER" id="PTHR11496">
    <property type="entry name" value="ALCOHOL DEHYDROGENASE"/>
    <property type="match status" value="1"/>
</dbReference>
<dbReference type="Pfam" id="PF25137">
    <property type="entry name" value="ADH_Fe_C"/>
    <property type="match status" value="1"/>
</dbReference>
<dbReference type="SUPFAM" id="SSF56796">
    <property type="entry name" value="Dehydroquinate synthase-like"/>
    <property type="match status" value="1"/>
</dbReference>
<dbReference type="Proteomes" id="UP001157039">
    <property type="component" value="Unassembled WGS sequence"/>
</dbReference>
<dbReference type="FunFam" id="1.20.1090.10:FF:000001">
    <property type="entry name" value="Aldehyde-alcohol dehydrogenase"/>
    <property type="match status" value="1"/>
</dbReference>
<comment type="caution">
    <text evidence="3">The sequence shown here is derived from an EMBL/GenBank/DDBJ whole genome shotgun (WGS) entry which is preliminary data.</text>
</comment>
<dbReference type="InterPro" id="IPR018211">
    <property type="entry name" value="ADH_Fe_CS"/>
</dbReference>
<dbReference type="InterPro" id="IPR039697">
    <property type="entry name" value="Alcohol_dehydrogenase_Fe"/>
</dbReference>
<proteinExistence type="predicted"/>
<dbReference type="Gene3D" id="1.20.1090.10">
    <property type="entry name" value="Dehydroquinate synthase-like - alpha domain"/>
    <property type="match status" value="1"/>
</dbReference>
<dbReference type="PROSITE" id="PS00913">
    <property type="entry name" value="ADH_IRON_1"/>
    <property type="match status" value="1"/>
</dbReference>
<dbReference type="EMBL" id="BSUW01000002">
    <property type="protein sequence ID" value="GMA73331.1"/>
    <property type="molecule type" value="Genomic_DNA"/>
</dbReference>
<dbReference type="GO" id="GO:0004022">
    <property type="term" value="F:alcohol dehydrogenase (NAD+) activity"/>
    <property type="evidence" value="ECO:0007669"/>
    <property type="project" value="TreeGrafter"/>
</dbReference>
<evidence type="ECO:0000313" key="4">
    <source>
        <dbReference type="Proteomes" id="UP001157039"/>
    </source>
</evidence>
<evidence type="ECO:0000313" key="3">
    <source>
        <dbReference type="EMBL" id="GMA73331.1"/>
    </source>
</evidence>
<dbReference type="InterPro" id="IPR056798">
    <property type="entry name" value="ADH_Fe_C"/>
</dbReference>
<dbReference type="GO" id="GO:0046872">
    <property type="term" value="F:metal ion binding"/>
    <property type="evidence" value="ECO:0007669"/>
    <property type="project" value="InterPro"/>
</dbReference>
<feature type="domain" description="Fe-containing alcohol dehydrogenase-like C-terminal" evidence="2">
    <location>
        <begin position="44"/>
        <end position="257"/>
    </location>
</feature>
<dbReference type="AlphaFoldDB" id="A0AA38CY46"/>
<keyword evidence="1" id="KW-0560">Oxidoreductase</keyword>
<protein>
    <recommendedName>
        <fullName evidence="2">Fe-containing alcohol dehydrogenase-like C-terminal domain-containing protein</fullName>
    </recommendedName>
</protein>
<reference evidence="3 4" key="1">
    <citation type="journal article" date="2014" name="Int. J. Syst. Evol. Microbiol.">
        <title>Complete genome sequence of Corynebacterium casei LMG S-19264T (=DSM 44701T), isolated from a smear-ripened cheese.</title>
        <authorList>
            <consortium name="US DOE Joint Genome Institute (JGI-PGF)"/>
            <person name="Walter F."/>
            <person name="Albersmeier A."/>
            <person name="Kalinowski J."/>
            <person name="Ruckert C."/>
        </authorList>
    </citation>
    <scope>NUCLEOTIDE SEQUENCE [LARGE SCALE GENOMIC DNA]</scope>
    <source>
        <strain evidence="3 4">NBRC 114545</strain>
    </source>
</reference>
<dbReference type="Gene3D" id="3.40.50.1970">
    <property type="match status" value="1"/>
</dbReference>
<dbReference type="PANTHER" id="PTHR11496:SF83">
    <property type="entry name" value="HYDROXYACID-OXOACID TRANSHYDROGENASE, MITOCHONDRIAL"/>
    <property type="match status" value="1"/>
</dbReference>
<sequence length="261" mass="29041">MTPYAVITDDHTHVKYPLTDYELTPQAAIVDPEFVMTVPKRTVALSGLDTLSHALESYVSVLSSNFTRPWALEAIQLVFDNLAESYNYDPNNPTSEGEAARENMHYAATLAGMSFANAFLGINHSIAHKIGGEFGLPHGLAISIAMNHVIRFNAATGNVKRTPFPRYEVYRGQKDYADIARYLGLKGSTDAELVESLCQKIDELMQAVEVKPTLSANGVTKKHFNQSLDQLVDLIYNDQCTSANPRQPYLEDLRQLLIDQF</sequence>
<name>A0AA38CY46_9ENTE</name>